<organism evidence="1 2">
    <name type="scientific">Paenibacillus ferrarius</name>
    <dbReference type="NCBI Taxonomy" id="1469647"/>
    <lineage>
        <taxon>Bacteria</taxon>
        <taxon>Bacillati</taxon>
        <taxon>Bacillota</taxon>
        <taxon>Bacilli</taxon>
        <taxon>Bacillales</taxon>
        <taxon>Paenibacillaceae</taxon>
        <taxon>Paenibacillus</taxon>
    </lineage>
</organism>
<accession>A0A1V4HSN4</accession>
<evidence type="ECO:0000313" key="2">
    <source>
        <dbReference type="Proteomes" id="UP000190626"/>
    </source>
</evidence>
<proteinExistence type="predicted"/>
<comment type="caution">
    <text evidence="1">The sequence shown here is derived from an EMBL/GenBank/DDBJ whole genome shotgun (WGS) entry which is preliminary data.</text>
</comment>
<dbReference type="AlphaFoldDB" id="A0A1V4HSN4"/>
<dbReference type="Proteomes" id="UP000190626">
    <property type="component" value="Unassembled WGS sequence"/>
</dbReference>
<sequence>MELFHKGANNSLFIQYGQDVPMLLPDRKESWTIERSKKTVNDSFELEMELNEVMSQVLSQTEYRYIFLYGNFELGEVDVIKKVALKVDGKLTIIASIQDNTVLDGQIIIEEIR</sequence>
<keyword evidence="2" id="KW-1185">Reference proteome</keyword>
<dbReference type="EMBL" id="MBTG01000001">
    <property type="protein sequence ID" value="OPH61798.1"/>
    <property type="molecule type" value="Genomic_DNA"/>
</dbReference>
<gene>
    <name evidence="1" type="ORF">BC351_00730</name>
</gene>
<name>A0A1V4HSN4_9BACL</name>
<dbReference type="STRING" id="1469647.BC351_00730"/>
<reference evidence="2" key="1">
    <citation type="submission" date="2016-07" db="EMBL/GenBank/DDBJ databases">
        <authorList>
            <person name="Florea S."/>
            <person name="Webb J.S."/>
            <person name="Jaromczyk J."/>
            <person name="Schardl C.L."/>
        </authorList>
    </citation>
    <scope>NUCLEOTIDE SEQUENCE [LARGE SCALE GENOMIC DNA]</scope>
    <source>
        <strain evidence="2">CY1</strain>
    </source>
</reference>
<evidence type="ECO:0000313" key="1">
    <source>
        <dbReference type="EMBL" id="OPH61798.1"/>
    </source>
</evidence>
<protein>
    <submittedName>
        <fullName evidence="1">Uncharacterized protein</fullName>
    </submittedName>
</protein>